<organism evidence="6 7">
    <name type="scientific">Actinophytocola gossypii</name>
    <dbReference type="NCBI Taxonomy" id="2812003"/>
    <lineage>
        <taxon>Bacteria</taxon>
        <taxon>Bacillati</taxon>
        <taxon>Actinomycetota</taxon>
        <taxon>Actinomycetes</taxon>
        <taxon>Pseudonocardiales</taxon>
        <taxon>Pseudonocardiaceae</taxon>
    </lineage>
</organism>
<keyword evidence="4" id="KW-0067">ATP-binding</keyword>
<dbReference type="EMBL" id="JAFFZE010000029">
    <property type="protein sequence ID" value="MCT2587857.1"/>
    <property type="molecule type" value="Genomic_DNA"/>
</dbReference>
<comment type="caution">
    <text evidence="6">The sequence shown here is derived from an EMBL/GenBank/DDBJ whole genome shotgun (WGS) entry which is preliminary data.</text>
</comment>
<evidence type="ECO:0000259" key="5">
    <source>
        <dbReference type="Pfam" id="PF18085"/>
    </source>
</evidence>
<keyword evidence="1" id="KW-0808">Transferase</keyword>
<name>A0ABT2JIZ9_9PSEU</name>
<dbReference type="NCBIfam" id="NF047744">
    <property type="entry name" value="CG0192_rel"/>
    <property type="match status" value="1"/>
</dbReference>
<dbReference type="Pfam" id="PF18085">
    <property type="entry name" value="Mak_N_cap"/>
    <property type="match status" value="1"/>
</dbReference>
<keyword evidence="7" id="KW-1185">Reference proteome</keyword>
<evidence type="ECO:0000256" key="2">
    <source>
        <dbReference type="ARBA" id="ARBA00022741"/>
    </source>
</evidence>
<accession>A0ABT2JIZ9</accession>
<reference evidence="6 7" key="1">
    <citation type="submission" date="2021-02" db="EMBL/GenBank/DDBJ databases">
        <title>Actinophytocola xerophila sp. nov., isolated from soil of cotton cropping field.</title>
        <authorList>
            <person name="Huang R."/>
            <person name="Chen X."/>
            <person name="Ge X."/>
            <person name="Liu W."/>
        </authorList>
    </citation>
    <scope>NUCLEOTIDE SEQUENCE [LARGE SCALE GENOMIC DNA]</scope>
    <source>
        <strain evidence="6 7">S1-96</strain>
    </source>
</reference>
<keyword evidence="2" id="KW-0547">Nucleotide-binding</keyword>
<dbReference type="Proteomes" id="UP001156441">
    <property type="component" value="Unassembled WGS sequence"/>
</dbReference>
<evidence type="ECO:0000256" key="3">
    <source>
        <dbReference type="ARBA" id="ARBA00022777"/>
    </source>
</evidence>
<dbReference type="RefSeq" id="WP_260195768.1">
    <property type="nucleotide sequence ID" value="NZ_JAFFZE010000029.1"/>
</dbReference>
<feature type="domain" description="Maltokinase N-terminal cap" evidence="5">
    <location>
        <begin position="20"/>
        <end position="102"/>
    </location>
</feature>
<dbReference type="InterPro" id="IPR040999">
    <property type="entry name" value="Mak_N_cap"/>
</dbReference>
<evidence type="ECO:0000313" key="6">
    <source>
        <dbReference type="EMBL" id="MCT2587857.1"/>
    </source>
</evidence>
<evidence type="ECO:0000256" key="4">
    <source>
        <dbReference type="ARBA" id="ARBA00022840"/>
    </source>
</evidence>
<gene>
    <name evidence="6" type="ORF">JT362_32555</name>
</gene>
<sequence length="210" mass="22309">MALIHRATIQPTKLELLTKWLPSRGWCTGPVGELTKVAGYRFDDPAGEVGIETLLVRTADGTVFQVPLTYRAEPLAGGDEWLIGTAEHSVLGKRWVYDALGDPVYPPALAAAVLANTGQAEELREVDGRFEVNPLTMDVASTGRGDAPTVNAVLEVTDADPARIRTDTVELVVRRRLGAGAGVETEATGAVLTGTWPDQTTPVSLAYSGS</sequence>
<proteinExistence type="predicted"/>
<evidence type="ECO:0000313" key="7">
    <source>
        <dbReference type="Proteomes" id="UP001156441"/>
    </source>
</evidence>
<protein>
    <recommendedName>
        <fullName evidence="5">Maltokinase N-terminal cap domain-containing protein</fullName>
    </recommendedName>
</protein>
<evidence type="ECO:0000256" key="1">
    <source>
        <dbReference type="ARBA" id="ARBA00022679"/>
    </source>
</evidence>
<keyword evidence="3" id="KW-0418">Kinase</keyword>